<name>A0A553Q4X1_9TELE</name>
<dbReference type="Proteomes" id="UP000316079">
    <property type="component" value="Unassembled WGS sequence"/>
</dbReference>
<keyword evidence="2" id="KW-1185">Reference proteome</keyword>
<comment type="caution">
    <text evidence="1">The sequence shown here is derived from an EMBL/GenBank/DDBJ whole genome shotgun (WGS) entry which is preliminary data.</text>
</comment>
<evidence type="ECO:0000313" key="2">
    <source>
        <dbReference type="Proteomes" id="UP000316079"/>
    </source>
</evidence>
<sequence length="11" mass="1416">MFHHMIFLKVL</sequence>
<evidence type="ECO:0000313" key="1">
    <source>
        <dbReference type="EMBL" id="TRY84976.1"/>
    </source>
</evidence>
<proteinExistence type="predicted"/>
<dbReference type="EMBL" id="SRMA01026332">
    <property type="protein sequence ID" value="TRY84976.1"/>
    <property type="molecule type" value="Genomic_DNA"/>
</dbReference>
<reference evidence="1 2" key="1">
    <citation type="journal article" date="2019" name="Sci. Data">
        <title>Hybrid genome assembly and annotation of Danionella translucida.</title>
        <authorList>
            <person name="Kadobianskyi M."/>
            <person name="Schulze L."/>
            <person name="Schuelke M."/>
            <person name="Judkewitz B."/>
        </authorList>
    </citation>
    <scope>NUCLEOTIDE SEQUENCE [LARGE SCALE GENOMIC DNA]</scope>
    <source>
        <strain evidence="1 2">Bolton</strain>
    </source>
</reference>
<organism evidence="1 2">
    <name type="scientific">Danionella cerebrum</name>
    <dbReference type="NCBI Taxonomy" id="2873325"/>
    <lineage>
        <taxon>Eukaryota</taxon>
        <taxon>Metazoa</taxon>
        <taxon>Chordata</taxon>
        <taxon>Craniata</taxon>
        <taxon>Vertebrata</taxon>
        <taxon>Euteleostomi</taxon>
        <taxon>Actinopterygii</taxon>
        <taxon>Neopterygii</taxon>
        <taxon>Teleostei</taxon>
        <taxon>Ostariophysi</taxon>
        <taxon>Cypriniformes</taxon>
        <taxon>Danionidae</taxon>
        <taxon>Danioninae</taxon>
        <taxon>Danionella</taxon>
    </lineage>
</organism>
<accession>A0A553Q4X1</accession>
<protein>
    <submittedName>
        <fullName evidence="1">Uncharacterized protein</fullName>
    </submittedName>
</protein>
<gene>
    <name evidence="1" type="ORF">DNTS_028853</name>
</gene>